<dbReference type="InParanoid" id="A0A7N6A723"/>
<accession>A0A7N6A723</accession>
<dbReference type="AlphaFoldDB" id="A0A7N6A723"/>
<feature type="transmembrane region" description="Helical" evidence="1">
    <location>
        <begin position="49"/>
        <end position="66"/>
    </location>
</feature>
<protein>
    <submittedName>
        <fullName evidence="2">Uncharacterized protein</fullName>
    </submittedName>
</protein>
<keyword evidence="3" id="KW-1185">Reference proteome</keyword>
<reference evidence="2" key="2">
    <citation type="submission" date="2025-08" db="UniProtKB">
        <authorList>
            <consortium name="Ensembl"/>
        </authorList>
    </citation>
    <scope>IDENTIFICATION</scope>
</reference>
<reference evidence="2" key="1">
    <citation type="submission" date="2021-04" db="EMBL/GenBank/DDBJ databases">
        <authorList>
            <consortium name="Wellcome Sanger Institute Data Sharing"/>
        </authorList>
    </citation>
    <scope>NUCLEOTIDE SEQUENCE [LARGE SCALE GENOMIC DNA]</scope>
</reference>
<evidence type="ECO:0000256" key="1">
    <source>
        <dbReference type="SAM" id="Phobius"/>
    </source>
</evidence>
<dbReference type="Proteomes" id="UP000265040">
    <property type="component" value="Chromosome 18"/>
</dbReference>
<evidence type="ECO:0000313" key="2">
    <source>
        <dbReference type="Ensembl" id="ENSATEP00000043770.1"/>
    </source>
</evidence>
<keyword evidence="1" id="KW-1133">Transmembrane helix</keyword>
<name>A0A7N6A723_ANATE</name>
<evidence type="ECO:0000313" key="3">
    <source>
        <dbReference type="Proteomes" id="UP000265040"/>
    </source>
</evidence>
<organism evidence="2 3">
    <name type="scientific">Anabas testudineus</name>
    <name type="common">Climbing perch</name>
    <name type="synonym">Anthias testudineus</name>
    <dbReference type="NCBI Taxonomy" id="64144"/>
    <lineage>
        <taxon>Eukaryota</taxon>
        <taxon>Metazoa</taxon>
        <taxon>Chordata</taxon>
        <taxon>Craniata</taxon>
        <taxon>Vertebrata</taxon>
        <taxon>Euteleostomi</taxon>
        <taxon>Actinopterygii</taxon>
        <taxon>Neopterygii</taxon>
        <taxon>Teleostei</taxon>
        <taxon>Neoteleostei</taxon>
        <taxon>Acanthomorphata</taxon>
        <taxon>Anabantaria</taxon>
        <taxon>Anabantiformes</taxon>
        <taxon>Anabantoidei</taxon>
        <taxon>Anabantidae</taxon>
        <taxon>Anabas</taxon>
    </lineage>
</organism>
<dbReference type="Ensembl" id="ENSATET00000040706.1">
    <property type="protein sequence ID" value="ENSATEP00000043770.1"/>
    <property type="gene ID" value="ENSATEG00000026345.1"/>
</dbReference>
<proteinExistence type="predicted"/>
<keyword evidence="1" id="KW-0472">Membrane</keyword>
<sequence>MFGKRKPFAKPRSHTFILPLFSEVGSGGISKRNEKINKQTNKQTKKNQYFLYGKTLLFCTIIFTIYDSNKQTTHNSHIVPEQVPMTS</sequence>
<keyword evidence="1" id="KW-0812">Transmembrane</keyword>
<reference evidence="2" key="3">
    <citation type="submission" date="2025-09" db="UniProtKB">
        <authorList>
            <consortium name="Ensembl"/>
        </authorList>
    </citation>
    <scope>IDENTIFICATION</scope>
</reference>